<dbReference type="AlphaFoldDB" id="A0AAV4YCX4"/>
<gene>
    <name evidence="1" type="ORF">CEXT_9811</name>
</gene>
<accession>A0AAV4YCX4</accession>
<protein>
    <recommendedName>
        <fullName evidence="3">Secreted protein</fullName>
    </recommendedName>
</protein>
<sequence length="86" mass="9629">MYFTIALCSWPCPSGRVLIRGLLAACNKTRRSTRLPPFRPLRPGSRRLLVTTSMAGHPPPPQQHLWLGFTASYISTSPLYSCRTIT</sequence>
<dbReference type="EMBL" id="BPLR01019166">
    <property type="protein sequence ID" value="GIZ04920.1"/>
    <property type="molecule type" value="Genomic_DNA"/>
</dbReference>
<dbReference type="Proteomes" id="UP001054945">
    <property type="component" value="Unassembled WGS sequence"/>
</dbReference>
<evidence type="ECO:0008006" key="3">
    <source>
        <dbReference type="Google" id="ProtNLM"/>
    </source>
</evidence>
<reference evidence="1 2" key="1">
    <citation type="submission" date="2021-06" db="EMBL/GenBank/DDBJ databases">
        <title>Caerostris extrusa draft genome.</title>
        <authorList>
            <person name="Kono N."/>
            <person name="Arakawa K."/>
        </authorList>
    </citation>
    <scope>NUCLEOTIDE SEQUENCE [LARGE SCALE GENOMIC DNA]</scope>
</reference>
<evidence type="ECO:0000313" key="2">
    <source>
        <dbReference type="Proteomes" id="UP001054945"/>
    </source>
</evidence>
<proteinExistence type="predicted"/>
<comment type="caution">
    <text evidence="1">The sequence shown here is derived from an EMBL/GenBank/DDBJ whole genome shotgun (WGS) entry which is preliminary data.</text>
</comment>
<keyword evidence="2" id="KW-1185">Reference proteome</keyword>
<organism evidence="1 2">
    <name type="scientific">Caerostris extrusa</name>
    <name type="common">Bark spider</name>
    <name type="synonym">Caerostris bankana</name>
    <dbReference type="NCBI Taxonomy" id="172846"/>
    <lineage>
        <taxon>Eukaryota</taxon>
        <taxon>Metazoa</taxon>
        <taxon>Ecdysozoa</taxon>
        <taxon>Arthropoda</taxon>
        <taxon>Chelicerata</taxon>
        <taxon>Arachnida</taxon>
        <taxon>Araneae</taxon>
        <taxon>Araneomorphae</taxon>
        <taxon>Entelegynae</taxon>
        <taxon>Araneoidea</taxon>
        <taxon>Araneidae</taxon>
        <taxon>Caerostris</taxon>
    </lineage>
</organism>
<evidence type="ECO:0000313" key="1">
    <source>
        <dbReference type="EMBL" id="GIZ04920.1"/>
    </source>
</evidence>
<name>A0AAV4YCX4_CAEEX</name>